<organism evidence="2 3">
    <name type="scientific">Pedobacter cryoconitis</name>
    <dbReference type="NCBI Taxonomy" id="188932"/>
    <lineage>
        <taxon>Bacteria</taxon>
        <taxon>Pseudomonadati</taxon>
        <taxon>Bacteroidota</taxon>
        <taxon>Sphingobacteriia</taxon>
        <taxon>Sphingobacteriales</taxon>
        <taxon>Sphingobacteriaceae</taxon>
        <taxon>Pedobacter</taxon>
    </lineage>
</organism>
<dbReference type="EMBL" id="JACHCE010000001">
    <property type="protein sequence ID" value="MBB5635169.1"/>
    <property type="molecule type" value="Genomic_DNA"/>
</dbReference>
<accession>A0A7W9DYG0</accession>
<sequence length="38" mass="4480">MFAYVQVLFVSEHGFIFNELLISVLLVCLPLAWLFHNR</sequence>
<keyword evidence="1" id="KW-0812">Transmembrane</keyword>
<dbReference type="Proteomes" id="UP000537204">
    <property type="component" value="Unassembled WGS sequence"/>
</dbReference>
<reference evidence="2 3" key="1">
    <citation type="submission" date="2020-08" db="EMBL/GenBank/DDBJ databases">
        <title>Genomic Encyclopedia of Type Strains, Phase IV (KMG-V): Genome sequencing to study the core and pangenomes of soil and plant-associated prokaryotes.</title>
        <authorList>
            <person name="Whitman W."/>
        </authorList>
    </citation>
    <scope>NUCLEOTIDE SEQUENCE [LARGE SCALE GENOMIC DNA]</scope>
    <source>
        <strain evidence="2 3">S3M1</strain>
    </source>
</reference>
<evidence type="ECO:0000313" key="3">
    <source>
        <dbReference type="Proteomes" id="UP000537204"/>
    </source>
</evidence>
<keyword evidence="1" id="KW-0472">Membrane</keyword>
<protein>
    <submittedName>
        <fullName evidence="2">Uncharacterized protein</fullName>
    </submittedName>
</protein>
<evidence type="ECO:0000256" key="1">
    <source>
        <dbReference type="SAM" id="Phobius"/>
    </source>
</evidence>
<gene>
    <name evidence="2" type="ORF">HDE68_001054</name>
</gene>
<feature type="transmembrane region" description="Helical" evidence="1">
    <location>
        <begin position="15"/>
        <end position="35"/>
    </location>
</feature>
<keyword evidence="1" id="KW-1133">Transmembrane helix</keyword>
<comment type="caution">
    <text evidence="2">The sequence shown here is derived from an EMBL/GenBank/DDBJ whole genome shotgun (WGS) entry which is preliminary data.</text>
</comment>
<dbReference type="AlphaFoldDB" id="A0A7W9DYG0"/>
<evidence type="ECO:0000313" key="2">
    <source>
        <dbReference type="EMBL" id="MBB5635169.1"/>
    </source>
</evidence>
<proteinExistence type="predicted"/>
<name>A0A7W9DYG0_9SPHI</name>